<comment type="catalytic activity">
    <reaction evidence="5">
        <text>L-glutaminyl-[peptide chain release factor] + S-adenosyl-L-methionine = N(5)-methyl-L-glutaminyl-[peptide chain release factor] + S-adenosyl-L-homocysteine + H(+)</text>
        <dbReference type="Rhea" id="RHEA:42896"/>
        <dbReference type="Rhea" id="RHEA-COMP:10271"/>
        <dbReference type="Rhea" id="RHEA-COMP:10272"/>
        <dbReference type="ChEBI" id="CHEBI:15378"/>
        <dbReference type="ChEBI" id="CHEBI:30011"/>
        <dbReference type="ChEBI" id="CHEBI:57856"/>
        <dbReference type="ChEBI" id="CHEBI:59789"/>
        <dbReference type="ChEBI" id="CHEBI:61891"/>
        <dbReference type="EC" id="2.1.1.297"/>
    </reaction>
</comment>
<dbReference type="InterPro" id="IPR029063">
    <property type="entry name" value="SAM-dependent_MTases_sf"/>
</dbReference>
<gene>
    <name evidence="7" type="ORF">SAMN04487990_106133</name>
</gene>
<evidence type="ECO:0000256" key="1">
    <source>
        <dbReference type="ARBA" id="ARBA00012771"/>
    </source>
</evidence>
<dbReference type="InterPro" id="IPR004556">
    <property type="entry name" value="HemK-like"/>
</dbReference>
<dbReference type="OrthoDB" id="9800643at2"/>
<dbReference type="PROSITE" id="PS00092">
    <property type="entry name" value="N6_MTASE"/>
    <property type="match status" value="1"/>
</dbReference>
<reference evidence="7 8" key="1">
    <citation type="submission" date="2016-10" db="EMBL/GenBank/DDBJ databases">
        <authorList>
            <person name="de Groot N.N."/>
        </authorList>
    </citation>
    <scope>NUCLEOTIDE SEQUENCE [LARGE SCALE GENOMIC DNA]</scope>
    <source>
        <strain evidence="7 8">DSM 23842</strain>
    </source>
</reference>
<dbReference type="CDD" id="cd02440">
    <property type="entry name" value="AdoMet_MTases"/>
    <property type="match status" value="1"/>
</dbReference>
<dbReference type="SUPFAM" id="SSF53335">
    <property type="entry name" value="S-adenosyl-L-methionine-dependent methyltransferases"/>
    <property type="match status" value="1"/>
</dbReference>
<dbReference type="STRING" id="283786.SAMN04487990_106133"/>
<dbReference type="EC" id="2.1.1.297" evidence="1"/>
<dbReference type="InterPro" id="IPR050320">
    <property type="entry name" value="N5-glutamine_MTase"/>
</dbReference>
<dbReference type="PANTHER" id="PTHR18895">
    <property type="entry name" value="HEMK METHYLTRANSFERASE"/>
    <property type="match status" value="1"/>
</dbReference>
<keyword evidence="3 7" id="KW-0808">Transferase</keyword>
<evidence type="ECO:0000256" key="2">
    <source>
        <dbReference type="ARBA" id="ARBA00022603"/>
    </source>
</evidence>
<sequence length="288" mass="32878">MLLKDLKQIFHKELDAIYGEDEVRSFFFMLTENYFNVSRLDLAMQPNLALTTSEHPKIMEALSLLKTEFPIQYILKETEFYGFPFKVTKSTLIPRSETEELVTWVSETIKGLEISNNKLNLLDIGTGSGCIAISLAKILPGLKAVALDVSKEALVVAKENAVINKVDVQFVQANILETHSGLFPETLDVIVSNPPYVRELEKKEMKPNVLNNEPHLALFVDDDNALQFYKAIIEFAKLHLKDNGFLFFEINEYLGQEMKALLQENNFTDIELRKDIFGRDRMIKGVKK</sequence>
<evidence type="ECO:0000256" key="4">
    <source>
        <dbReference type="ARBA" id="ARBA00022691"/>
    </source>
</evidence>
<dbReference type="RefSeq" id="WP_092133265.1">
    <property type="nucleotide sequence ID" value="NZ_FNQK01000006.1"/>
</dbReference>
<dbReference type="Proteomes" id="UP000198846">
    <property type="component" value="Unassembled WGS sequence"/>
</dbReference>
<evidence type="ECO:0000259" key="6">
    <source>
        <dbReference type="Pfam" id="PF05175"/>
    </source>
</evidence>
<keyword evidence="8" id="KW-1185">Reference proteome</keyword>
<dbReference type="Gene3D" id="1.10.8.10">
    <property type="entry name" value="DNA helicase RuvA subunit, C-terminal domain"/>
    <property type="match status" value="1"/>
</dbReference>
<dbReference type="NCBIfam" id="TIGR03534">
    <property type="entry name" value="RF_mod_PrmC"/>
    <property type="match status" value="1"/>
</dbReference>
<evidence type="ECO:0000313" key="7">
    <source>
        <dbReference type="EMBL" id="SEA09091.1"/>
    </source>
</evidence>
<keyword evidence="4" id="KW-0949">S-adenosyl-L-methionine</keyword>
<dbReference type="AlphaFoldDB" id="A0A1H3YDD8"/>
<dbReference type="NCBIfam" id="TIGR00536">
    <property type="entry name" value="hemK_fam"/>
    <property type="match status" value="1"/>
</dbReference>
<dbReference type="GO" id="GO:0003676">
    <property type="term" value="F:nucleic acid binding"/>
    <property type="evidence" value="ECO:0007669"/>
    <property type="project" value="InterPro"/>
</dbReference>
<evidence type="ECO:0000256" key="5">
    <source>
        <dbReference type="ARBA" id="ARBA00048391"/>
    </source>
</evidence>
<evidence type="ECO:0000256" key="3">
    <source>
        <dbReference type="ARBA" id="ARBA00022679"/>
    </source>
</evidence>
<name>A0A1H3YDD8_BIZPA</name>
<accession>A0A1H3YDD8</accession>
<dbReference type="Pfam" id="PF05175">
    <property type="entry name" value="MTS"/>
    <property type="match status" value="1"/>
</dbReference>
<evidence type="ECO:0000313" key="8">
    <source>
        <dbReference type="Proteomes" id="UP000198846"/>
    </source>
</evidence>
<dbReference type="InterPro" id="IPR002052">
    <property type="entry name" value="DNA_methylase_N6_adenine_CS"/>
</dbReference>
<keyword evidence="2 7" id="KW-0489">Methyltransferase</keyword>
<protein>
    <recommendedName>
        <fullName evidence="1">peptide chain release factor N(5)-glutamine methyltransferase</fullName>
        <ecNumber evidence="1">2.1.1.297</ecNumber>
    </recommendedName>
</protein>
<dbReference type="GO" id="GO:0102559">
    <property type="term" value="F:peptide chain release factor N(5)-glutamine methyltransferase activity"/>
    <property type="evidence" value="ECO:0007669"/>
    <property type="project" value="UniProtKB-EC"/>
</dbReference>
<dbReference type="GO" id="GO:0032259">
    <property type="term" value="P:methylation"/>
    <property type="evidence" value="ECO:0007669"/>
    <property type="project" value="UniProtKB-KW"/>
</dbReference>
<dbReference type="InterPro" id="IPR019874">
    <property type="entry name" value="RF_methyltr_PrmC"/>
</dbReference>
<dbReference type="EMBL" id="FNQK01000006">
    <property type="protein sequence ID" value="SEA09091.1"/>
    <property type="molecule type" value="Genomic_DNA"/>
</dbReference>
<dbReference type="Gene3D" id="3.40.50.150">
    <property type="entry name" value="Vaccinia Virus protein VP39"/>
    <property type="match status" value="1"/>
</dbReference>
<dbReference type="InterPro" id="IPR007848">
    <property type="entry name" value="Small_mtfrase_dom"/>
</dbReference>
<proteinExistence type="predicted"/>
<dbReference type="PANTHER" id="PTHR18895:SF74">
    <property type="entry name" value="MTRF1L RELEASE FACTOR GLUTAMINE METHYLTRANSFERASE"/>
    <property type="match status" value="1"/>
</dbReference>
<feature type="domain" description="Methyltransferase small" evidence="6">
    <location>
        <begin position="117"/>
        <end position="202"/>
    </location>
</feature>
<organism evidence="7 8">
    <name type="scientific">Bizionia paragorgiae</name>
    <dbReference type="NCBI Taxonomy" id="283786"/>
    <lineage>
        <taxon>Bacteria</taxon>
        <taxon>Pseudomonadati</taxon>
        <taxon>Bacteroidota</taxon>
        <taxon>Flavobacteriia</taxon>
        <taxon>Flavobacteriales</taxon>
        <taxon>Flavobacteriaceae</taxon>
        <taxon>Bizionia</taxon>
    </lineage>
</organism>